<dbReference type="AlphaFoldDB" id="A0A1R1MNL9"/>
<keyword evidence="2" id="KW-1185">Reference proteome</keyword>
<dbReference type="RefSeq" id="WP_076712116.1">
    <property type="nucleotide sequence ID" value="NZ_MOEN01000001.1"/>
</dbReference>
<organism evidence="1 2">
    <name type="scientific">Desulfurobacterium indicum</name>
    <dbReference type="NCBI Taxonomy" id="1914305"/>
    <lineage>
        <taxon>Bacteria</taxon>
        <taxon>Pseudomonadati</taxon>
        <taxon>Aquificota</taxon>
        <taxon>Aquificia</taxon>
        <taxon>Desulfurobacteriales</taxon>
        <taxon>Desulfurobacteriaceae</taxon>
        <taxon>Desulfurobacterium</taxon>
    </lineage>
</organism>
<dbReference type="OrthoDB" id="13486at2"/>
<sequence>MFGFLKKFFNIEEKKVKTITDLFEKKSEEIETGEWIGHGIVSSEGLTIYSKVKNPYYKIERLFPYGVKIYDTVLKFHNKSNVSFKDNLFKKPEVVVYRTESMEEIFILKNKCLDFEIYLIWICDPAATSSNFSTDKMMTRLSFWLKSVSKELATILEKRKERNGT</sequence>
<comment type="caution">
    <text evidence="1">The sequence shown here is derived from an EMBL/GenBank/DDBJ whole genome shotgun (WGS) entry which is preliminary data.</text>
</comment>
<gene>
    <name evidence="1" type="ORF">BLW93_00315</name>
</gene>
<evidence type="ECO:0000313" key="1">
    <source>
        <dbReference type="EMBL" id="OMH41367.1"/>
    </source>
</evidence>
<reference evidence="1 2" key="1">
    <citation type="submission" date="2016-10" db="EMBL/GenBank/DDBJ databases">
        <title>Genome sequence of a sulfur-reducing bacterium Desulfurobacterium indicum K6013.</title>
        <authorList>
            <person name="Cao J."/>
            <person name="Shao Z."/>
            <person name="Alain K."/>
            <person name="Jebbar M."/>
        </authorList>
    </citation>
    <scope>NUCLEOTIDE SEQUENCE [LARGE SCALE GENOMIC DNA]</scope>
    <source>
        <strain evidence="1 2">K6013</strain>
    </source>
</reference>
<proteinExistence type="predicted"/>
<dbReference type="Proteomes" id="UP000187408">
    <property type="component" value="Unassembled WGS sequence"/>
</dbReference>
<dbReference type="EMBL" id="MOEN01000001">
    <property type="protein sequence ID" value="OMH41367.1"/>
    <property type="molecule type" value="Genomic_DNA"/>
</dbReference>
<accession>A0A1R1MNL9</accession>
<dbReference type="STRING" id="1914305.BLW93_00315"/>
<protein>
    <submittedName>
        <fullName evidence="1">Uncharacterized protein</fullName>
    </submittedName>
</protein>
<evidence type="ECO:0000313" key="2">
    <source>
        <dbReference type="Proteomes" id="UP000187408"/>
    </source>
</evidence>
<name>A0A1R1MNL9_9BACT</name>